<dbReference type="InterPro" id="IPR013878">
    <property type="entry name" value="Mo25"/>
</dbReference>
<dbReference type="Gene3D" id="1.25.10.10">
    <property type="entry name" value="Leucine-rich Repeat Variant"/>
    <property type="match status" value="1"/>
</dbReference>
<feature type="compositionally biased region" description="Basic and acidic residues" evidence="2">
    <location>
        <begin position="70"/>
        <end position="93"/>
    </location>
</feature>
<keyword evidence="4" id="KW-1185">Reference proteome</keyword>
<dbReference type="InterPro" id="IPR016024">
    <property type="entry name" value="ARM-type_fold"/>
</dbReference>
<dbReference type="PANTHER" id="PTHR10182:SF20">
    <property type="entry name" value="GENOME ASSEMBLY, CHROMOSOME: A09"/>
    <property type="match status" value="1"/>
</dbReference>
<accession>A0ABQ7LDZ6</accession>
<evidence type="ECO:0000313" key="4">
    <source>
        <dbReference type="Proteomes" id="UP000823674"/>
    </source>
</evidence>
<evidence type="ECO:0008006" key="5">
    <source>
        <dbReference type="Google" id="ProtNLM"/>
    </source>
</evidence>
<sequence>SETLRSLTTQDINHGGTTEGRGSKRHQLQSLDRTGRFGPFLVWPIPGARLKKNEQLIHQDKPPNRRSHCRKDTVTKLTRPKEGNSSHASTHKDLTRRKEIHCVKLGVLHKGKWFNDMIIVKHVDFIFWNDAFKTTKVSVRNSIGVIKGETAKSNHEEDGGTTRALQECWESCGYSFITRLMDRATCNFTSEKVMNDIIEEIIRSCLGVFQVWGHQSKKLTEKEYLHKNKIRGRIFSNLEKMMQIRETIGACVSKIGGAWRHGGSDVSPSSKHHRTGSHLRVSTTSYDDEVSITFSGKLSSFSGNLGNAHGSNRMKGLFKHKPRPPAEIVRQTRDLIALSENENQETDMKHSKRLGICPEICRNIRELKSILYGNSEAEPVAEACLSLTQEFFREDTLRPLIKSLPKLDLEARKDATQIVANLQKQQVGSRLVASEYLESNLDVIDTLVEGIGRDHHLALHYTGMLKECVRHQVVAKYILESKNLERFFDYVQLPYFDVATDASKIFRELLTRHKSTVSEYLAKNYEWFFAEYNTRLLEKGSYFTKRQASKLLGDVLMDRSNSGVMVRYVSSLDHLRIMMNLLREPTKNIQLEAFHIFKLFVANERKPEDIVAILVANRNKILRLFADLKPEKEDEGFEADKLLVVGEIASLSLKLSE</sequence>
<feature type="region of interest" description="Disordered" evidence="2">
    <location>
        <begin position="55"/>
        <end position="93"/>
    </location>
</feature>
<evidence type="ECO:0000313" key="3">
    <source>
        <dbReference type="EMBL" id="KAG5383698.1"/>
    </source>
</evidence>
<evidence type="ECO:0000256" key="2">
    <source>
        <dbReference type="SAM" id="MobiDB-lite"/>
    </source>
</evidence>
<protein>
    <recommendedName>
        <fullName evidence="5">MO25-like protein</fullName>
    </recommendedName>
</protein>
<dbReference type="SUPFAM" id="SSF48371">
    <property type="entry name" value="ARM repeat"/>
    <property type="match status" value="1"/>
</dbReference>
<dbReference type="Proteomes" id="UP000823674">
    <property type="component" value="Chromosome A09"/>
</dbReference>
<feature type="region of interest" description="Disordered" evidence="2">
    <location>
        <begin position="1"/>
        <end position="30"/>
    </location>
</feature>
<comment type="caution">
    <text evidence="3">The sequence shown here is derived from an EMBL/GenBank/DDBJ whole genome shotgun (WGS) entry which is preliminary data.</text>
</comment>
<comment type="similarity">
    <text evidence="1">Belongs to the Mo25 family.</text>
</comment>
<organism evidence="3 4">
    <name type="scientific">Brassica rapa subsp. trilocularis</name>
    <dbReference type="NCBI Taxonomy" id="1813537"/>
    <lineage>
        <taxon>Eukaryota</taxon>
        <taxon>Viridiplantae</taxon>
        <taxon>Streptophyta</taxon>
        <taxon>Embryophyta</taxon>
        <taxon>Tracheophyta</taxon>
        <taxon>Spermatophyta</taxon>
        <taxon>Magnoliopsida</taxon>
        <taxon>eudicotyledons</taxon>
        <taxon>Gunneridae</taxon>
        <taxon>Pentapetalae</taxon>
        <taxon>rosids</taxon>
        <taxon>malvids</taxon>
        <taxon>Brassicales</taxon>
        <taxon>Brassicaceae</taxon>
        <taxon>Brassiceae</taxon>
        <taxon>Brassica</taxon>
    </lineage>
</organism>
<name>A0ABQ7LDZ6_BRACM</name>
<reference evidence="3 4" key="1">
    <citation type="submission" date="2021-03" db="EMBL/GenBank/DDBJ databases">
        <authorList>
            <person name="King G.J."/>
            <person name="Bancroft I."/>
            <person name="Baten A."/>
            <person name="Bloomfield J."/>
            <person name="Borpatragohain P."/>
            <person name="He Z."/>
            <person name="Irish N."/>
            <person name="Irwin J."/>
            <person name="Liu K."/>
            <person name="Mauleon R.P."/>
            <person name="Moore J."/>
            <person name="Morris R."/>
            <person name="Ostergaard L."/>
            <person name="Wang B."/>
            <person name="Wells R."/>
        </authorList>
    </citation>
    <scope>NUCLEOTIDE SEQUENCE [LARGE SCALE GENOMIC DNA]</scope>
    <source>
        <strain evidence="3">R-o-18</strain>
        <tissue evidence="3">Leaf</tissue>
    </source>
</reference>
<feature type="compositionally biased region" description="Polar residues" evidence="2">
    <location>
        <begin position="1"/>
        <end position="16"/>
    </location>
</feature>
<dbReference type="Pfam" id="PF08569">
    <property type="entry name" value="Mo25"/>
    <property type="match status" value="1"/>
</dbReference>
<gene>
    <name evidence="3" type="primary">A09p028740.1_BraROA</name>
    <name evidence="3" type="ORF">IGI04_035168</name>
</gene>
<evidence type="ECO:0000256" key="1">
    <source>
        <dbReference type="ARBA" id="ARBA00011012"/>
    </source>
</evidence>
<feature type="non-terminal residue" evidence="3">
    <location>
        <position position="1"/>
    </location>
</feature>
<dbReference type="EMBL" id="JADBGQ010000008">
    <property type="protein sequence ID" value="KAG5383698.1"/>
    <property type="molecule type" value="Genomic_DNA"/>
</dbReference>
<dbReference type="PANTHER" id="PTHR10182">
    <property type="entry name" value="CALCIUM-BINDING PROTEIN 39-RELATED"/>
    <property type="match status" value="1"/>
</dbReference>
<proteinExistence type="inferred from homology"/>
<dbReference type="InterPro" id="IPR011989">
    <property type="entry name" value="ARM-like"/>
</dbReference>